<keyword evidence="2" id="KW-0547">Nucleotide-binding</keyword>
<dbReference type="FunFam" id="3.40.50.300:FF:000421">
    <property type="entry name" value="Branched-chain amino acid ABC transporter ATP-binding protein"/>
    <property type="match status" value="1"/>
</dbReference>
<keyword evidence="3 5" id="KW-0067">ATP-binding</keyword>
<dbReference type="GO" id="GO:0005524">
    <property type="term" value="F:ATP binding"/>
    <property type="evidence" value="ECO:0007669"/>
    <property type="project" value="UniProtKB-KW"/>
</dbReference>
<dbReference type="Pfam" id="PF12399">
    <property type="entry name" value="BCA_ABC_TP_C"/>
    <property type="match status" value="1"/>
</dbReference>
<dbReference type="PROSITE" id="PS50893">
    <property type="entry name" value="ABC_TRANSPORTER_2"/>
    <property type="match status" value="1"/>
</dbReference>
<dbReference type="Proteomes" id="UP000366051">
    <property type="component" value="Chromosome"/>
</dbReference>
<dbReference type="PANTHER" id="PTHR45772">
    <property type="entry name" value="CONSERVED COMPONENT OF ABC TRANSPORTER FOR NATURAL AMINO ACIDS-RELATED"/>
    <property type="match status" value="1"/>
</dbReference>
<proteinExistence type="predicted"/>
<dbReference type="GO" id="GO:0005886">
    <property type="term" value="C:plasma membrane"/>
    <property type="evidence" value="ECO:0007669"/>
    <property type="project" value="TreeGrafter"/>
</dbReference>
<evidence type="ECO:0000259" key="4">
    <source>
        <dbReference type="PROSITE" id="PS50893"/>
    </source>
</evidence>
<dbReference type="GO" id="GO:0016887">
    <property type="term" value="F:ATP hydrolysis activity"/>
    <property type="evidence" value="ECO:0007669"/>
    <property type="project" value="InterPro"/>
</dbReference>
<protein>
    <submittedName>
        <fullName evidence="5">ABC-type branched-chain amino acid ATP-binding protein</fullName>
    </submittedName>
</protein>
<reference evidence="6" key="1">
    <citation type="submission" date="2019-11" db="EMBL/GenBank/DDBJ databases">
        <title>Genome sequence of Heliorestis convoluta strain HH, an alkaliphilic and minimalistic phototrophic bacterium from a soda lake in Egypt.</title>
        <authorList>
            <person name="Dewey E.D."/>
            <person name="Stokes L.M."/>
            <person name="Burchell B.M."/>
            <person name="Shaffer K.N."/>
            <person name="Huntington A.M."/>
            <person name="Baker J.M."/>
            <person name="Nadendla S."/>
            <person name="Giglio M.G."/>
            <person name="Touchman J.W."/>
            <person name="Blankenship R.E."/>
            <person name="Madigan M.T."/>
            <person name="Sattley W.M."/>
        </authorList>
    </citation>
    <scope>NUCLEOTIDE SEQUENCE [LARGE SCALE GENOMIC DNA]</scope>
    <source>
        <strain evidence="6">HH</strain>
    </source>
</reference>
<dbReference type="GO" id="GO:0015808">
    <property type="term" value="P:L-alanine transport"/>
    <property type="evidence" value="ECO:0007669"/>
    <property type="project" value="TreeGrafter"/>
</dbReference>
<dbReference type="InterPro" id="IPR017871">
    <property type="entry name" value="ABC_transporter-like_CS"/>
</dbReference>
<feature type="domain" description="ABC transporter" evidence="4">
    <location>
        <begin position="3"/>
        <end position="248"/>
    </location>
</feature>
<evidence type="ECO:0000313" key="5">
    <source>
        <dbReference type="EMBL" id="QGG47425.1"/>
    </source>
</evidence>
<accession>A0A5Q2N4C1</accession>
<dbReference type="GO" id="GO:1903805">
    <property type="term" value="P:L-valine import across plasma membrane"/>
    <property type="evidence" value="ECO:0007669"/>
    <property type="project" value="TreeGrafter"/>
</dbReference>
<dbReference type="InterPro" id="IPR051120">
    <property type="entry name" value="ABC_AA/LPS_Transport"/>
</dbReference>
<dbReference type="CDD" id="cd03219">
    <property type="entry name" value="ABC_Mj1267_LivG_branched"/>
    <property type="match status" value="1"/>
</dbReference>
<dbReference type="Gene3D" id="3.40.50.300">
    <property type="entry name" value="P-loop containing nucleotide triphosphate hydrolases"/>
    <property type="match status" value="1"/>
</dbReference>
<dbReference type="SUPFAM" id="SSF52540">
    <property type="entry name" value="P-loop containing nucleoside triphosphate hydrolases"/>
    <property type="match status" value="1"/>
</dbReference>
<evidence type="ECO:0000256" key="3">
    <source>
        <dbReference type="ARBA" id="ARBA00022840"/>
    </source>
</evidence>
<dbReference type="KEGG" id="hcv:FTV88_1278"/>
<dbReference type="AlphaFoldDB" id="A0A5Q2N4C1"/>
<dbReference type="GO" id="GO:0015188">
    <property type="term" value="F:L-isoleucine transmembrane transporter activity"/>
    <property type="evidence" value="ECO:0007669"/>
    <property type="project" value="TreeGrafter"/>
</dbReference>
<dbReference type="PROSITE" id="PS00211">
    <property type="entry name" value="ABC_TRANSPORTER_1"/>
    <property type="match status" value="1"/>
</dbReference>
<evidence type="ECO:0000313" key="6">
    <source>
        <dbReference type="Proteomes" id="UP000366051"/>
    </source>
</evidence>
<dbReference type="GO" id="GO:0005304">
    <property type="term" value="F:L-valine transmembrane transporter activity"/>
    <property type="evidence" value="ECO:0007669"/>
    <property type="project" value="TreeGrafter"/>
</dbReference>
<dbReference type="Pfam" id="PF00005">
    <property type="entry name" value="ABC_tran"/>
    <property type="match status" value="1"/>
</dbReference>
<dbReference type="SMART" id="SM00382">
    <property type="entry name" value="AAA"/>
    <property type="match status" value="1"/>
</dbReference>
<dbReference type="GO" id="GO:0042941">
    <property type="term" value="P:D-alanine transmembrane transport"/>
    <property type="evidence" value="ECO:0007669"/>
    <property type="project" value="TreeGrafter"/>
</dbReference>
<dbReference type="InterPro" id="IPR003593">
    <property type="entry name" value="AAA+_ATPase"/>
</dbReference>
<dbReference type="InterPro" id="IPR003439">
    <property type="entry name" value="ABC_transporter-like_ATP-bd"/>
</dbReference>
<dbReference type="InterPro" id="IPR032823">
    <property type="entry name" value="BCA_ABC_TP_C"/>
</dbReference>
<dbReference type="PANTHER" id="PTHR45772:SF7">
    <property type="entry name" value="AMINO ACID ABC TRANSPORTER ATP-BINDING PROTEIN"/>
    <property type="match status" value="1"/>
</dbReference>
<evidence type="ECO:0000256" key="1">
    <source>
        <dbReference type="ARBA" id="ARBA00022448"/>
    </source>
</evidence>
<dbReference type="InterPro" id="IPR027417">
    <property type="entry name" value="P-loop_NTPase"/>
</dbReference>
<dbReference type="GO" id="GO:0015192">
    <property type="term" value="F:L-phenylalanine transmembrane transporter activity"/>
    <property type="evidence" value="ECO:0007669"/>
    <property type="project" value="TreeGrafter"/>
</dbReference>
<dbReference type="EMBL" id="CP045875">
    <property type="protein sequence ID" value="QGG47425.1"/>
    <property type="molecule type" value="Genomic_DNA"/>
</dbReference>
<sequence length="251" mass="27540">MVLVVSEVHKSFGGLNVIHELSFQVPEGFIFSLIGPNGAGKTTLFNMITGIYPVDRGHISFQGTTLNGLKPYEITRLGIARTFQNIRLFPHMTVLENVRIGQSTKVNTGLRSLIPAYERSLEKELAQEAQEALALLGLEEKKDQYAGQLSYGDQRRVEIARALATGAKLLLLDEPAAGLNPDESKGLNEIILKIRKAGHTILLIEHDMSVVMEISDHVLVINFGEKIAEGDPATVQANPLVLEAYLGKDEE</sequence>
<dbReference type="RefSeq" id="WP_153724803.1">
    <property type="nucleotide sequence ID" value="NZ_CP045875.1"/>
</dbReference>
<dbReference type="GO" id="GO:1903806">
    <property type="term" value="P:L-isoleucine import across plasma membrane"/>
    <property type="evidence" value="ECO:0007669"/>
    <property type="project" value="TreeGrafter"/>
</dbReference>
<keyword evidence="1" id="KW-0813">Transport</keyword>
<name>A0A5Q2N4C1_9FIRM</name>
<keyword evidence="6" id="KW-1185">Reference proteome</keyword>
<organism evidence="5 6">
    <name type="scientific">Heliorestis convoluta</name>
    <dbReference type="NCBI Taxonomy" id="356322"/>
    <lineage>
        <taxon>Bacteria</taxon>
        <taxon>Bacillati</taxon>
        <taxon>Bacillota</taxon>
        <taxon>Clostridia</taxon>
        <taxon>Eubacteriales</taxon>
        <taxon>Heliobacteriaceae</taxon>
        <taxon>Heliorestis</taxon>
    </lineage>
</organism>
<evidence type="ECO:0000256" key="2">
    <source>
        <dbReference type="ARBA" id="ARBA00022741"/>
    </source>
</evidence>
<dbReference type="OrthoDB" id="9779136at2"/>
<gene>
    <name evidence="5" type="ORF">FTV88_1278</name>
</gene>